<evidence type="ECO:0000313" key="1">
    <source>
        <dbReference type="EMBL" id="KAA1181276.1"/>
    </source>
</evidence>
<dbReference type="AlphaFoldDB" id="A0A5B0W2P6"/>
<dbReference type="EMBL" id="VTUW01000041">
    <property type="protein sequence ID" value="KAA1181276.1"/>
    <property type="molecule type" value="Genomic_DNA"/>
</dbReference>
<gene>
    <name evidence="1" type="ORF">F0L16_17395</name>
</gene>
<comment type="caution">
    <text evidence="1">The sequence shown here is derived from an EMBL/GenBank/DDBJ whole genome shotgun (WGS) entry which is preliminary data.</text>
</comment>
<proteinExistence type="predicted"/>
<dbReference type="RefSeq" id="WP_149617312.1">
    <property type="nucleotide sequence ID" value="NZ_CAWPFF010000083.1"/>
</dbReference>
<dbReference type="Proteomes" id="UP000322184">
    <property type="component" value="Unassembled WGS sequence"/>
</dbReference>
<protein>
    <submittedName>
        <fullName evidence="1">Uncharacterized protein</fullName>
    </submittedName>
</protein>
<name>A0A5B0W2P6_9GAMM</name>
<reference evidence="1 2" key="1">
    <citation type="submission" date="2019-09" db="EMBL/GenBank/DDBJ databases">
        <title>Whole genome sequence of Photorhabdus heterorhabditis strain ETL (Enterobacteriales: Enterobacteriaceae) a bacterial symbiont of Heterorhabditis zealandica strain ETL (Rhabditida: Heterorhabditidae).</title>
        <authorList>
            <person name="Lulamba T.E."/>
            <person name="Serepa-Dlamini M.H."/>
        </authorList>
    </citation>
    <scope>NUCLEOTIDE SEQUENCE [LARGE SCALE GENOMIC DNA]</scope>
    <source>
        <strain evidence="1 2">ETL</strain>
    </source>
</reference>
<organism evidence="1 2">
    <name type="scientific">Photorhabdus heterorhabditis</name>
    <dbReference type="NCBI Taxonomy" id="880156"/>
    <lineage>
        <taxon>Bacteria</taxon>
        <taxon>Pseudomonadati</taxon>
        <taxon>Pseudomonadota</taxon>
        <taxon>Gammaproteobacteria</taxon>
        <taxon>Enterobacterales</taxon>
        <taxon>Morganellaceae</taxon>
        <taxon>Photorhabdus</taxon>
    </lineage>
</organism>
<accession>A0A5B0W2P6</accession>
<evidence type="ECO:0000313" key="2">
    <source>
        <dbReference type="Proteomes" id="UP000322184"/>
    </source>
</evidence>
<sequence length="222" mass="26500">MFTEQLNFLADKKISLNAQDNPELSFQLRKLICLFRRIPSDLKNLELEQKLVCFVSTAVQNGYYKGQDFILLAIDIVEFYRKYSCDYRVLSTMGYFCQIHFSVYELYYKYGLAYKIGGLFVNHWKYYSKKKNSTISDLISNYYLVYFNGFIDNEPNALQCIDEINAQDYLMSEAGLYQKKSIILWLYENYFYKRNDGLFFLTQYEHDNTIKKKIIAITNKRK</sequence>